<feature type="compositionally biased region" description="Low complexity" evidence="10">
    <location>
        <begin position="142"/>
        <end position="169"/>
    </location>
</feature>
<sequence>MKFSSVVAAFAFAFVSSVSAQTACDSVASAIPTCGQSCLLSAGSAIGCGTGDYSCQCASSSALQASAQNCVISACGVQTALSVQASASAVCACVATATPGGGASSGGGAAPTTAAPGSSAPAPSTLITATSEPVASEPAGTSSSQVPQSSSGPGSVKTGSTSGNSGGSTLITLPSHPPASSGGAGGCPAATVTVTVTVSAPESTGKSCKGLTGTECT</sequence>
<keyword evidence="7 9" id="KW-1015">Disulfide bond</keyword>
<evidence type="ECO:0000256" key="5">
    <source>
        <dbReference type="ARBA" id="ARBA00022622"/>
    </source>
</evidence>
<evidence type="ECO:0000256" key="6">
    <source>
        <dbReference type="ARBA" id="ARBA00022729"/>
    </source>
</evidence>
<dbReference type="GO" id="GO:0098552">
    <property type="term" value="C:side of membrane"/>
    <property type="evidence" value="ECO:0007669"/>
    <property type="project" value="UniProtKB-KW"/>
</dbReference>
<evidence type="ECO:0000256" key="8">
    <source>
        <dbReference type="ARBA" id="ARBA00023288"/>
    </source>
</evidence>
<keyword evidence="5" id="KW-0325">Glycoprotein</keyword>
<evidence type="ECO:0000256" key="1">
    <source>
        <dbReference type="ARBA" id="ARBA00004589"/>
    </source>
</evidence>
<name>A0A6A6EXL1_9PEZI</name>
<keyword evidence="5" id="KW-0336">GPI-anchor</keyword>
<evidence type="ECO:0000256" key="10">
    <source>
        <dbReference type="SAM" id="MobiDB-lite"/>
    </source>
</evidence>
<feature type="domain" description="CFEM" evidence="12">
    <location>
        <begin position="6"/>
        <end position="118"/>
    </location>
</feature>
<comment type="similarity">
    <text evidence="3">Belongs to the RBT5 family.</text>
</comment>
<evidence type="ECO:0000256" key="2">
    <source>
        <dbReference type="ARBA" id="ARBA00004613"/>
    </source>
</evidence>
<protein>
    <recommendedName>
        <fullName evidence="12">CFEM domain-containing protein</fullName>
    </recommendedName>
</protein>
<keyword evidence="9" id="KW-0479">Metal-binding</keyword>
<keyword evidence="9" id="KW-0408">Iron</keyword>
<proteinExistence type="inferred from homology"/>
<evidence type="ECO:0000256" key="9">
    <source>
        <dbReference type="PROSITE-ProRule" id="PRU01356"/>
    </source>
</evidence>
<reference evidence="13" key="1">
    <citation type="journal article" date="2020" name="Stud. Mycol.">
        <title>101 Dothideomycetes genomes: a test case for predicting lifestyles and emergence of pathogens.</title>
        <authorList>
            <person name="Haridas S."/>
            <person name="Albert R."/>
            <person name="Binder M."/>
            <person name="Bloem J."/>
            <person name="Labutti K."/>
            <person name="Salamov A."/>
            <person name="Andreopoulos B."/>
            <person name="Baker S."/>
            <person name="Barry K."/>
            <person name="Bills G."/>
            <person name="Bluhm B."/>
            <person name="Cannon C."/>
            <person name="Castanera R."/>
            <person name="Culley D."/>
            <person name="Daum C."/>
            <person name="Ezra D."/>
            <person name="Gonzalez J."/>
            <person name="Henrissat B."/>
            <person name="Kuo A."/>
            <person name="Liang C."/>
            <person name="Lipzen A."/>
            <person name="Lutzoni F."/>
            <person name="Magnuson J."/>
            <person name="Mondo S."/>
            <person name="Nolan M."/>
            <person name="Ohm R."/>
            <person name="Pangilinan J."/>
            <person name="Park H.-J."/>
            <person name="Ramirez L."/>
            <person name="Alfaro M."/>
            <person name="Sun H."/>
            <person name="Tritt A."/>
            <person name="Yoshinaga Y."/>
            <person name="Zwiers L.-H."/>
            <person name="Turgeon B."/>
            <person name="Goodwin S."/>
            <person name="Spatafora J."/>
            <person name="Crous P."/>
            <person name="Grigoriev I."/>
        </authorList>
    </citation>
    <scope>NUCLEOTIDE SEQUENCE</scope>
    <source>
        <strain evidence="13">CBS 207.26</strain>
    </source>
</reference>
<dbReference type="PROSITE" id="PS52012">
    <property type="entry name" value="CFEM"/>
    <property type="match status" value="1"/>
</dbReference>
<feature type="binding site" description="axial binding residue" evidence="9">
    <location>
        <position position="52"/>
    </location>
    <ligand>
        <name>heme</name>
        <dbReference type="ChEBI" id="CHEBI:30413"/>
    </ligand>
    <ligandPart>
        <name>Fe</name>
        <dbReference type="ChEBI" id="CHEBI:18248"/>
    </ligandPart>
</feature>
<feature type="compositionally biased region" description="Low complexity" evidence="10">
    <location>
        <begin position="110"/>
        <end position="125"/>
    </location>
</feature>
<feature type="disulfide bond" evidence="9">
    <location>
        <begin position="48"/>
        <end position="55"/>
    </location>
</feature>
<evidence type="ECO:0000313" key="14">
    <source>
        <dbReference type="Proteomes" id="UP000800200"/>
    </source>
</evidence>
<comment type="subcellular location">
    <subcellularLocation>
        <location evidence="1">Membrane</location>
        <topology evidence="1">Lipid-anchor</topology>
        <topology evidence="1">GPI-anchor</topology>
    </subcellularLocation>
    <subcellularLocation>
        <location evidence="2">Secreted</location>
    </subcellularLocation>
</comment>
<evidence type="ECO:0000313" key="13">
    <source>
        <dbReference type="EMBL" id="KAF2195539.1"/>
    </source>
</evidence>
<dbReference type="GO" id="GO:0005576">
    <property type="term" value="C:extracellular region"/>
    <property type="evidence" value="ECO:0007669"/>
    <property type="project" value="UniProtKB-SubCell"/>
</dbReference>
<keyword evidence="8" id="KW-0449">Lipoprotein</keyword>
<dbReference type="EMBL" id="ML994610">
    <property type="protein sequence ID" value="KAF2195539.1"/>
    <property type="molecule type" value="Genomic_DNA"/>
</dbReference>
<accession>A0A6A6EXL1</accession>
<feature type="signal peptide" evidence="11">
    <location>
        <begin position="1"/>
        <end position="20"/>
    </location>
</feature>
<organism evidence="13 14">
    <name type="scientific">Zopfia rhizophila CBS 207.26</name>
    <dbReference type="NCBI Taxonomy" id="1314779"/>
    <lineage>
        <taxon>Eukaryota</taxon>
        <taxon>Fungi</taxon>
        <taxon>Dikarya</taxon>
        <taxon>Ascomycota</taxon>
        <taxon>Pezizomycotina</taxon>
        <taxon>Dothideomycetes</taxon>
        <taxon>Dothideomycetes incertae sedis</taxon>
        <taxon>Zopfiaceae</taxon>
        <taxon>Zopfia</taxon>
    </lineage>
</organism>
<evidence type="ECO:0000256" key="11">
    <source>
        <dbReference type="SAM" id="SignalP"/>
    </source>
</evidence>
<gene>
    <name evidence="13" type="ORF">K469DRAFT_14501</name>
</gene>
<dbReference type="InterPro" id="IPR008427">
    <property type="entry name" value="Extracellular_membr_CFEM_dom"/>
</dbReference>
<keyword evidence="9" id="KW-0349">Heme</keyword>
<evidence type="ECO:0000256" key="7">
    <source>
        <dbReference type="ARBA" id="ARBA00023157"/>
    </source>
</evidence>
<dbReference type="AlphaFoldDB" id="A0A6A6EXL1"/>
<keyword evidence="5" id="KW-0472">Membrane</keyword>
<keyword evidence="6 11" id="KW-0732">Signal</keyword>
<dbReference type="Proteomes" id="UP000800200">
    <property type="component" value="Unassembled WGS sequence"/>
</dbReference>
<evidence type="ECO:0000259" key="12">
    <source>
        <dbReference type="PROSITE" id="PS52012"/>
    </source>
</evidence>
<dbReference type="GO" id="GO:0046872">
    <property type="term" value="F:metal ion binding"/>
    <property type="evidence" value="ECO:0007669"/>
    <property type="project" value="UniProtKB-UniRule"/>
</dbReference>
<dbReference type="Pfam" id="PF05730">
    <property type="entry name" value="CFEM"/>
    <property type="match status" value="1"/>
</dbReference>
<dbReference type="OrthoDB" id="3767534at2759"/>
<evidence type="ECO:0000256" key="3">
    <source>
        <dbReference type="ARBA" id="ARBA00010031"/>
    </source>
</evidence>
<keyword evidence="14" id="KW-1185">Reference proteome</keyword>
<feature type="chain" id="PRO_5025695204" description="CFEM domain-containing protein" evidence="11">
    <location>
        <begin position="21"/>
        <end position="217"/>
    </location>
</feature>
<comment type="caution">
    <text evidence="9">Lacks conserved residue(s) required for the propagation of feature annotation.</text>
</comment>
<feature type="region of interest" description="Disordered" evidence="10">
    <location>
        <begin position="101"/>
        <end position="188"/>
    </location>
</feature>
<keyword evidence="4" id="KW-0964">Secreted</keyword>
<evidence type="ECO:0000256" key="4">
    <source>
        <dbReference type="ARBA" id="ARBA00022525"/>
    </source>
</evidence>